<feature type="modified residue" description="4-aspartylphosphate" evidence="1">
    <location>
        <position position="59"/>
    </location>
</feature>
<organism evidence="3 4">
    <name type="scientific">Spirosoma foliorum</name>
    <dbReference type="NCBI Taxonomy" id="2710596"/>
    <lineage>
        <taxon>Bacteria</taxon>
        <taxon>Pseudomonadati</taxon>
        <taxon>Bacteroidota</taxon>
        <taxon>Cytophagia</taxon>
        <taxon>Cytophagales</taxon>
        <taxon>Cytophagaceae</taxon>
        <taxon>Spirosoma</taxon>
    </lineage>
</organism>
<gene>
    <name evidence="3" type="ORF">H3H32_03750</name>
</gene>
<dbReference type="PANTHER" id="PTHR44520:SF2">
    <property type="entry name" value="RESPONSE REGULATOR RCP1"/>
    <property type="match status" value="1"/>
</dbReference>
<dbReference type="SUPFAM" id="SSF52172">
    <property type="entry name" value="CheY-like"/>
    <property type="match status" value="1"/>
</dbReference>
<accession>A0A7G5GYZ1</accession>
<dbReference type="AlphaFoldDB" id="A0A7G5GYZ1"/>
<dbReference type="EMBL" id="CP059732">
    <property type="protein sequence ID" value="QMW04083.1"/>
    <property type="molecule type" value="Genomic_DNA"/>
</dbReference>
<dbReference type="GO" id="GO:0000160">
    <property type="term" value="P:phosphorelay signal transduction system"/>
    <property type="evidence" value="ECO:0007669"/>
    <property type="project" value="InterPro"/>
</dbReference>
<dbReference type="InterPro" id="IPR052893">
    <property type="entry name" value="TCS_response_regulator"/>
</dbReference>
<dbReference type="InterPro" id="IPR011006">
    <property type="entry name" value="CheY-like_superfamily"/>
</dbReference>
<evidence type="ECO:0000313" key="3">
    <source>
        <dbReference type="EMBL" id="QMW04083.1"/>
    </source>
</evidence>
<feature type="domain" description="Response regulatory" evidence="2">
    <location>
        <begin position="6"/>
        <end position="126"/>
    </location>
</feature>
<keyword evidence="1" id="KW-0597">Phosphoprotein</keyword>
<evidence type="ECO:0000259" key="2">
    <source>
        <dbReference type="PROSITE" id="PS50110"/>
    </source>
</evidence>
<keyword evidence="4" id="KW-1185">Reference proteome</keyword>
<dbReference type="PANTHER" id="PTHR44520">
    <property type="entry name" value="RESPONSE REGULATOR RCP1-RELATED"/>
    <property type="match status" value="1"/>
</dbReference>
<name>A0A7G5GYZ1_9BACT</name>
<sequence length="133" mass="14975">MNHKLPVWVVEDDEDDQYFIKLAFESIKPPIDVKLLSDGDQLLPNLQQATVLPQLILLDLNMQRQNGFETLQEVRATATFQDLPIVIFTTSTDQNDLVKSMQLGASGFVTKSSNHIDLIKTVKSFIDTWSLAA</sequence>
<dbReference type="RefSeq" id="WP_182461339.1">
    <property type="nucleotide sequence ID" value="NZ_CP059732.1"/>
</dbReference>
<dbReference type="KEGG" id="sfol:H3H32_03750"/>
<dbReference type="Gene3D" id="3.40.50.2300">
    <property type="match status" value="1"/>
</dbReference>
<dbReference type="InterPro" id="IPR001789">
    <property type="entry name" value="Sig_transdc_resp-reg_receiver"/>
</dbReference>
<proteinExistence type="predicted"/>
<dbReference type="Pfam" id="PF00072">
    <property type="entry name" value="Response_reg"/>
    <property type="match status" value="1"/>
</dbReference>
<reference evidence="3 4" key="1">
    <citation type="submission" date="2020-07" db="EMBL/GenBank/DDBJ databases">
        <title>Spirosoma foliorum sp. nov., isolated from the leaves on the Nejang mountain Korea, Republic of.</title>
        <authorList>
            <person name="Ho H."/>
            <person name="Lee Y.-J."/>
            <person name="Nurcahyanto D.-A."/>
            <person name="Kim S.-G."/>
        </authorList>
    </citation>
    <scope>NUCLEOTIDE SEQUENCE [LARGE SCALE GENOMIC DNA]</scope>
    <source>
        <strain evidence="3 4">PL0136</strain>
    </source>
</reference>
<evidence type="ECO:0000313" key="4">
    <source>
        <dbReference type="Proteomes" id="UP000515369"/>
    </source>
</evidence>
<dbReference type="Proteomes" id="UP000515369">
    <property type="component" value="Chromosome"/>
</dbReference>
<dbReference type="SMART" id="SM00448">
    <property type="entry name" value="REC"/>
    <property type="match status" value="1"/>
</dbReference>
<dbReference type="PROSITE" id="PS50110">
    <property type="entry name" value="RESPONSE_REGULATORY"/>
    <property type="match status" value="1"/>
</dbReference>
<evidence type="ECO:0000256" key="1">
    <source>
        <dbReference type="PROSITE-ProRule" id="PRU00169"/>
    </source>
</evidence>
<protein>
    <submittedName>
        <fullName evidence="3">Response regulator</fullName>
    </submittedName>
</protein>